<evidence type="ECO:0000313" key="3">
    <source>
        <dbReference type="Proteomes" id="UP000664132"/>
    </source>
</evidence>
<reference evidence="2" key="1">
    <citation type="submission" date="2021-02" db="EMBL/GenBank/DDBJ databases">
        <title>Genome sequence Cadophora malorum strain M34.</title>
        <authorList>
            <person name="Stefanovic E."/>
            <person name="Vu D."/>
            <person name="Scully C."/>
            <person name="Dijksterhuis J."/>
            <person name="Roader J."/>
            <person name="Houbraken J."/>
        </authorList>
    </citation>
    <scope>NUCLEOTIDE SEQUENCE</scope>
    <source>
        <strain evidence="2">M34</strain>
    </source>
</reference>
<name>A0A8H7T5U6_9HELO</name>
<comment type="caution">
    <text evidence="2">The sequence shown here is derived from an EMBL/GenBank/DDBJ whole genome shotgun (WGS) entry which is preliminary data.</text>
</comment>
<feature type="signal peptide" evidence="1">
    <location>
        <begin position="1"/>
        <end position="18"/>
    </location>
</feature>
<evidence type="ECO:0000256" key="1">
    <source>
        <dbReference type="SAM" id="SignalP"/>
    </source>
</evidence>
<evidence type="ECO:0000313" key="2">
    <source>
        <dbReference type="EMBL" id="KAG4413979.1"/>
    </source>
</evidence>
<gene>
    <name evidence="2" type="ORF">IFR04_012895</name>
</gene>
<protein>
    <submittedName>
        <fullName evidence="2">Uncharacterized protein</fullName>
    </submittedName>
</protein>
<keyword evidence="1" id="KW-0732">Signal</keyword>
<dbReference type="OrthoDB" id="3562080at2759"/>
<accession>A0A8H7T5U6</accession>
<dbReference type="Proteomes" id="UP000664132">
    <property type="component" value="Unassembled WGS sequence"/>
</dbReference>
<feature type="chain" id="PRO_5034162740" evidence="1">
    <location>
        <begin position="19"/>
        <end position="218"/>
    </location>
</feature>
<proteinExistence type="predicted"/>
<organism evidence="2 3">
    <name type="scientific">Cadophora malorum</name>
    <dbReference type="NCBI Taxonomy" id="108018"/>
    <lineage>
        <taxon>Eukaryota</taxon>
        <taxon>Fungi</taxon>
        <taxon>Dikarya</taxon>
        <taxon>Ascomycota</taxon>
        <taxon>Pezizomycotina</taxon>
        <taxon>Leotiomycetes</taxon>
        <taxon>Helotiales</taxon>
        <taxon>Ploettnerulaceae</taxon>
        <taxon>Cadophora</taxon>
    </lineage>
</organism>
<sequence>MKFTSAILIGISASLARADWGPGGGFGGYGNGGDWGNNWGWGGAPDCAKTCFSSIFPAQSTAWSSACASQTIIDNCVTSACPTATAEYASASSVRSEWCSSYSSCSTASDSCTTNWPWWGGVNGDGWGGYWGGKGSNGVFTVTVTSGQASGLTTRTVTVTTTASGSQVRSTETQTGTFVLAQAAAAPTSTPTSTNGAAQATNGAGALVVAALGAFMAL</sequence>
<keyword evidence="3" id="KW-1185">Reference proteome</keyword>
<dbReference type="EMBL" id="JAFJYH010000287">
    <property type="protein sequence ID" value="KAG4413979.1"/>
    <property type="molecule type" value="Genomic_DNA"/>
</dbReference>
<dbReference type="AlphaFoldDB" id="A0A8H7T5U6"/>